<dbReference type="Pfam" id="PF02397">
    <property type="entry name" value="Bac_transf"/>
    <property type="match status" value="1"/>
</dbReference>
<keyword evidence="7 9" id="KW-0472">Membrane</keyword>
<evidence type="ECO:0000256" key="1">
    <source>
        <dbReference type="ARBA" id="ARBA00004236"/>
    </source>
</evidence>
<comment type="similarity">
    <text evidence="2">Belongs to the bacterial sugar transferase family.</text>
</comment>
<comment type="subcellular location">
    <subcellularLocation>
        <location evidence="1">Cell membrane</location>
    </subcellularLocation>
</comment>
<evidence type="ECO:0000256" key="7">
    <source>
        <dbReference type="ARBA" id="ARBA00023136"/>
    </source>
</evidence>
<evidence type="ECO:0000259" key="10">
    <source>
        <dbReference type="Pfam" id="PF02397"/>
    </source>
</evidence>
<keyword evidence="4 11" id="KW-0808">Transferase</keyword>
<feature type="domain" description="Bacterial sugar transferase" evidence="10">
    <location>
        <begin position="36"/>
        <end position="228"/>
    </location>
</feature>
<keyword evidence="8" id="KW-0270">Exopolysaccharide synthesis</keyword>
<organism evidence="11 12">
    <name type="scientific">Sulfitobacter aestuarii</name>
    <dbReference type="NCBI Taxonomy" id="2161676"/>
    <lineage>
        <taxon>Bacteria</taxon>
        <taxon>Pseudomonadati</taxon>
        <taxon>Pseudomonadota</taxon>
        <taxon>Alphaproteobacteria</taxon>
        <taxon>Rhodobacterales</taxon>
        <taxon>Roseobacteraceae</taxon>
        <taxon>Sulfitobacter</taxon>
    </lineage>
</organism>
<dbReference type="GO" id="GO:0016740">
    <property type="term" value="F:transferase activity"/>
    <property type="evidence" value="ECO:0007669"/>
    <property type="project" value="UniProtKB-KW"/>
</dbReference>
<dbReference type="InterPro" id="IPR003362">
    <property type="entry name" value="Bact_transf"/>
</dbReference>
<sequence>MTDIPKFPMDSLSGPYDHEIIEPSSANTIPLRHIMKRLCDIVIGVLLVIMFLPLMLLIAGLSYGLNGGNVLFAHRRVGKDGNEFNCLKFRTMVDDAEERLADILANDPKAAKEWEVKQKLRRDPRILPGVGHFLRQSSLDELPQIINVLLGDMSLVGPRPVVQSEMAHYGHFAKLYYSVRPGLTGPWQIGGRSECDFATRVKLDVNYINNWTFFGDIKILASTAFMVLRLRSSSAY</sequence>
<dbReference type="PANTHER" id="PTHR30576:SF4">
    <property type="entry name" value="UNDECAPRENYL-PHOSPHATE GALACTOSE PHOSPHOTRANSFERASE"/>
    <property type="match status" value="1"/>
</dbReference>
<accession>A0ABW5U334</accession>
<keyword evidence="6 9" id="KW-1133">Transmembrane helix</keyword>
<keyword evidence="12" id="KW-1185">Reference proteome</keyword>
<dbReference type="RefSeq" id="WP_386374174.1">
    <property type="nucleotide sequence ID" value="NZ_JBHUMP010000008.1"/>
</dbReference>
<gene>
    <name evidence="11" type="ORF">ACFSUD_10575</name>
</gene>
<comment type="caution">
    <text evidence="11">The sequence shown here is derived from an EMBL/GenBank/DDBJ whole genome shotgun (WGS) entry which is preliminary data.</text>
</comment>
<evidence type="ECO:0000256" key="5">
    <source>
        <dbReference type="ARBA" id="ARBA00022692"/>
    </source>
</evidence>
<name>A0ABW5U334_9RHOB</name>
<evidence type="ECO:0000256" key="3">
    <source>
        <dbReference type="ARBA" id="ARBA00022475"/>
    </source>
</evidence>
<evidence type="ECO:0000256" key="8">
    <source>
        <dbReference type="ARBA" id="ARBA00023169"/>
    </source>
</evidence>
<protein>
    <submittedName>
        <fullName evidence="11">Sugar transferase</fullName>
    </submittedName>
</protein>
<evidence type="ECO:0000256" key="9">
    <source>
        <dbReference type="SAM" id="Phobius"/>
    </source>
</evidence>
<evidence type="ECO:0000256" key="2">
    <source>
        <dbReference type="ARBA" id="ARBA00006464"/>
    </source>
</evidence>
<evidence type="ECO:0000256" key="4">
    <source>
        <dbReference type="ARBA" id="ARBA00022679"/>
    </source>
</evidence>
<keyword evidence="3" id="KW-1003">Cell membrane</keyword>
<feature type="transmembrane region" description="Helical" evidence="9">
    <location>
        <begin position="41"/>
        <end position="65"/>
    </location>
</feature>
<evidence type="ECO:0000256" key="6">
    <source>
        <dbReference type="ARBA" id="ARBA00022989"/>
    </source>
</evidence>
<evidence type="ECO:0000313" key="11">
    <source>
        <dbReference type="EMBL" id="MFD2740015.1"/>
    </source>
</evidence>
<dbReference type="PANTHER" id="PTHR30576">
    <property type="entry name" value="COLANIC BIOSYNTHESIS UDP-GLUCOSE LIPID CARRIER TRANSFERASE"/>
    <property type="match status" value="1"/>
</dbReference>
<dbReference type="EMBL" id="JBHUMP010000008">
    <property type="protein sequence ID" value="MFD2740015.1"/>
    <property type="molecule type" value="Genomic_DNA"/>
</dbReference>
<keyword evidence="5 9" id="KW-0812">Transmembrane</keyword>
<proteinExistence type="inferred from homology"/>
<reference evidence="12" key="1">
    <citation type="journal article" date="2019" name="Int. J. Syst. Evol. Microbiol.">
        <title>The Global Catalogue of Microorganisms (GCM) 10K type strain sequencing project: providing services to taxonomists for standard genome sequencing and annotation.</title>
        <authorList>
            <consortium name="The Broad Institute Genomics Platform"/>
            <consortium name="The Broad Institute Genome Sequencing Center for Infectious Disease"/>
            <person name="Wu L."/>
            <person name="Ma J."/>
        </authorList>
    </citation>
    <scope>NUCLEOTIDE SEQUENCE [LARGE SCALE GENOMIC DNA]</scope>
    <source>
        <strain evidence="12">TISTR 2562</strain>
    </source>
</reference>
<evidence type="ECO:0000313" key="12">
    <source>
        <dbReference type="Proteomes" id="UP001597474"/>
    </source>
</evidence>
<dbReference type="Proteomes" id="UP001597474">
    <property type="component" value="Unassembled WGS sequence"/>
</dbReference>